<feature type="region of interest" description="Disordered" evidence="1">
    <location>
        <begin position="34"/>
        <end position="135"/>
    </location>
</feature>
<organism evidence="3 4">
    <name type="scientific">Remersonia thermophila</name>
    <dbReference type="NCBI Taxonomy" id="72144"/>
    <lineage>
        <taxon>Eukaryota</taxon>
        <taxon>Fungi</taxon>
        <taxon>Dikarya</taxon>
        <taxon>Ascomycota</taxon>
        <taxon>Pezizomycotina</taxon>
        <taxon>Sordariomycetes</taxon>
        <taxon>Sordariomycetidae</taxon>
        <taxon>Sordariales</taxon>
        <taxon>Sordariales incertae sedis</taxon>
        <taxon>Remersonia</taxon>
    </lineage>
</organism>
<dbReference type="Gene3D" id="3.30.70.330">
    <property type="match status" value="1"/>
</dbReference>
<evidence type="ECO:0000259" key="2">
    <source>
        <dbReference type="Pfam" id="PF00076"/>
    </source>
</evidence>
<name>A0ABR4DP71_9PEZI</name>
<feature type="compositionally biased region" description="Basic and acidic residues" evidence="1">
    <location>
        <begin position="78"/>
        <end position="88"/>
    </location>
</feature>
<feature type="compositionally biased region" description="Basic residues" evidence="1">
    <location>
        <begin position="342"/>
        <end position="352"/>
    </location>
</feature>
<dbReference type="CDD" id="cd00590">
    <property type="entry name" value="RRM_SF"/>
    <property type="match status" value="1"/>
</dbReference>
<keyword evidence="4" id="KW-1185">Reference proteome</keyword>
<evidence type="ECO:0000256" key="1">
    <source>
        <dbReference type="SAM" id="MobiDB-lite"/>
    </source>
</evidence>
<accession>A0ABR4DP71</accession>
<feature type="domain" description="RRM" evidence="2">
    <location>
        <begin position="196"/>
        <end position="260"/>
    </location>
</feature>
<evidence type="ECO:0000313" key="3">
    <source>
        <dbReference type="EMBL" id="KAL2271909.1"/>
    </source>
</evidence>
<feature type="compositionally biased region" description="Low complexity" evidence="1">
    <location>
        <begin position="269"/>
        <end position="280"/>
    </location>
</feature>
<dbReference type="InterPro" id="IPR012677">
    <property type="entry name" value="Nucleotide-bd_a/b_plait_sf"/>
</dbReference>
<dbReference type="InterPro" id="IPR035979">
    <property type="entry name" value="RBD_domain_sf"/>
</dbReference>
<protein>
    <recommendedName>
        <fullName evidence="2">RRM domain-containing protein</fullName>
    </recommendedName>
</protein>
<dbReference type="Proteomes" id="UP001600064">
    <property type="component" value="Unassembled WGS sequence"/>
</dbReference>
<feature type="compositionally biased region" description="Low complexity" evidence="1">
    <location>
        <begin position="40"/>
        <end position="53"/>
    </location>
</feature>
<dbReference type="EMBL" id="JAZGUE010000001">
    <property type="protein sequence ID" value="KAL2271909.1"/>
    <property type="molecule type" value="Genomic_DNA"/>
</dbReference>
<dbReference type="GeneID" id="98122066"/>
<sequence length="352" mass="36222">MAATDSGNGKKVAADFAKMIQEARDRKKNEALAAKIFGRSTSSKPSPASSLASRAGVKKQRSDLAVRPRHSTGSIETEWTHDLHDAVNPRRPAAANGKASGSGAGSLASRITRPGERPPAAPASQRQQRRAAQVARALIKSELEGHPRSAPSSPAAAAAAAPPAPRAMIASKASAAVPDHGFTIRGLAGPFVVLAQNFAPGTTAADIESAMTPVGGLISSCRIVKTHPLVIAEIVFESKEGAERVIETFNDRVADGHVLKVFHKPGNKPSAASVAPANAPTGPRAASAANETVVDGSYGFEDPMETDNAAAGGSGFFSNPPPTGPAADAKGGRLYSDSMVGRRGRGRKQQGR</sequence>
<feature type="region of interest" description="Disordered" evidence="1">
    <location>
        <begin position="265"/>
        <end position="352"/>
    </location>
</feature>
<dbReference type="RefSeq" id="XP_070870633.1">
    <property type="nucleotide sequence ID" value="XM_071007422.1"/>
</dbReference>
<dbReference type="Pfam" id="PF00076">
    <property type="entry name" value="RRM_1"/>
    <property type="match status" value="1"/>
</dbReference>
<proteinExistence type="predicted"/>
<feature type="compositionally biased region" description="Low complexity" evidence="1">
    <location>
        <begin position="122"/>
        <end position="135"/>
    </location>
</feature>
<evidence type="ECO:0000313" key="4">
    <source>
        <dbReference type="Proteomes" id="UP001600064"/>
    </source>
</evidence>
<dbReference type="SUPFAM" id="SSF54928">
    <property type="entry name" value="RNA-binding domain, RBD"/>
    <property type="match status" value="1"/>
</dbReference>
<dbReference type="InterPro" id="IPR000504">
    <property type="entry name" value="RRM_dom"/>
</dbReference>
<feature type="compositionally biased region" description="Low complexity" evidence="1">
    <location>
        <begin position="93"/>
        <end position="109"/>
    </location>
</feature>
<gene>
    <name evidence="3" type="ORF">VTJ83DRAFT_1280</name>
</gene>
<reference evidence="3 4" key="1">
    <citation type="journal article" date="2024" name="Commun. Biol.">
        <title>Comparative genomic analysis of thermophilic fungi reveals convergent evolutionary adaptations and gene losses.</title>
        <authorList>
            <person name="Steindorff A.S."/>
            <person name="Aguilar-Pontes M.V."/>
            <person name="Robinson A.J."/>
            <person name="Andreopoulos B."/>
            <person name="LaButti K."/>
            <person name="Kuo A."/>
            <person name="Mondo S."/>
            <person name="Riley R."/>
            <person name="Otillar R."/>
            <person name="Haridas S."/>
            <person name="Lipzen A."/>
            <person name="Grimwood J."/>
            <person name="Schmutz J."/>
            <person name="Clum A."/>
            <person name="Reid I.D."/>
            <person name="Moisan M.C."/>
            <person name="Butler G."/>
            <person name="Nguyen T.T.M."/>
            <person name="Dewar K."/>
            <person name="Conant G."/>
            <person name="Drula E."/>
            <person name="Henrissat B."/>
            <person name="Hansel C."/>
            <person name="Singer S."/>
            <person name="Hutchinson M.I."/>
            <person name="de Vries R.P."/>
            <person name="Natvig D.O."/>
            <person name="Powell A.J."/>
            <person name="Tsang A."/>
            <person name="Grigoriev I.V."/>
        </authorList>
    </citation>
    <scope>NUCLEOTIDE SEQUENCE [LARGE SCALE GENOMIC DNA]</scope>
    <source>
        <strain evidence="3 4">ATCC 22073</strain>
    </source>
</reference>
<comment type="caution">
    <text evidence="3">The sequence shown here is derived from an EMBL/GenBank/DDBJ whole genome shotgun (WGS) entry which is preliminary data.</text>
</comment>